<name>A0A3P3DUT5_9RHOB</name>
<evidence type="ECO:0000313" key="5">
    <source>
        <dbReference type="EMBL" id="RRH77990.1"/>
    </source>
</evidence>
<evidence type="ECO:0000256" key="3">
    <source>
        <dbReference type="PIRSR" id="PIRSR603782-1"/>
    </source>
</evidence>
<dbReference type="Gene3D" id="3.40.30.10">
    <property type="entry name" value="Glutaredoxin"/>
    <property type="match status" value="1"/>
</dbReference>
<reference evidence="5 6" key="1">
    <citation type="submission" date="2018-11" db="EMBL/GenBank/DDBJ databases">
        <title>Gemmobacter sp. nov., YIM 102744-1 draft genome.</title>
        <authorList>
            <person name="Li G."/>
            <person name="Jiang Y."/>
        </authorList>
    </citation>
    <scope>NUCLEOTIDE SEQUENCE [LARGE SCALE GENOMIC DNA]</scope>
    <source>
        <strain evidence="5 6">YIM 102744-1</strain>
    </source>
</reference>
<feature type="disulfide bond" description="Redox-active" evidence="4">
    <location>
        <begin position="81"/>
        <end position="85"/>
    </location>
</feature>
<comment type="caution">
    <text evidence="5">The sequence shown here is derived from an EMBL/GenBank/DDBJ whole genome shotgun (WGS) entry which is preliminary data.</text>
</comment>
<feature type="binding site" evidence="3">
    <location>
        <position position="81"/>
    </location>
    <ligand>
        <name>Cu cation</name>
        <dbReference type="ChEBI" id="CHEBI:23378"/>
    </ligand>
</feature>
<feature type="binding site" evidence="3">
    <location>
        <position position="169"/>
    </location>
    <ligand>
        <name>Cu cation</name>
        <dbReference type="ChEBI" id="CHEBI:23378"/>
    </ligand>
</feature>
<dbReference type="SUPFAM" id="SSF52833">
    <property type="entry name" value="Thioredoxin-like"/>
    <property type="match status" value="1"/>
</dbReference>
<accession>A0A3P3DUT5</accession>
<dbReference type="CDD" id="cd02968">
    <property type="entry name" value="SCO"/>
    <property type="match status" value="1"/>
</dbReference>
<feature type="binding site" evidence="3">
    <location>
        <position position="85"/>
    </location>
    <ligand>
        <name>Cu cation</name>
        <dbReference type="ChEBI" id="CHEBI:23378"/>
    </ligand>
</feature>
<evidence type="ECO:0000256" key="1">
    <source>
        <dbReference type="ARBA" id="ARBA00010996"/>
    </source>
</evidence>
<dbReference type="FunFam" id="3.40.30.10:FF:000013">
    <property type="entry name" value="Blast:Protein SCO1 homolog, mitochondrial"/>
    <property type="match status" value="1"/>
</dbReference>
<comment type="similarity">
    <text evidence="1">Belongs to the SCO1/2 family.</text>
</comment>
<keyword evidence="3" id="KW-0479">Metal-binding</keyword>
<keyword evidence="2 3" id="KW-0186">Copper</keyword>
<dbReference type="Proteomes" id="UP000282125">
    <property type="component" value="Unassembled WGS sequence"/>
</dbReference>
<keyword evidence="6" id="KW-1185">Reference proteome</keyword>
<proteinExistence type="inferred from homology"/>
<dbReference type="OrthoDB" id="9790194at2"/>
<sequence length="206" mass="22273">MTRVYAAVAVGAVAALLGGTAWYVSARNSADPFAPCRSSVVAGGSGAIGGPFTLIDQTGTSVTEKDVLTKPSLVYFGYTFCPDVCPVDTVRNAEVIDILDEMGHDVTPVFVTVDPGRDTPEVLADYAEHIHPKMIGLTGSPEQIAAAAKAYRVVYQAEEKKDDYYLVGHMTFTYLMDPEKGFLDFFRREIPADQMATQVACFLENS</sequence>
<dbReference type="GO" id="GO:0046872">
    <property type="term" value="F:metal ion binding"/>
    <property type="evidence" value="ECO:0007669"/>
    <property type="project" value="UniProtKB-KW"/>
</dbReference>
<gene>
    <name evidence="5" type="ORF">EG244_02915</name>
</gene>
<protein>
    <submittedName>
        <fullName evidence="5">SCO family protein</fullName>
    </submittedName>
</protein>
<evidence type="ECO:0000256" key="2">
    <source>
        <dbReference type="ARBA" id="ARBA00023008"/>
    </source>
</evidence>
<dbReference type="InterPro" id="IPR003782">
    <property type="entry name" value="SCO1/SenC"/>
</dbReference>
<dbReference type="RefSeq" id="WP_124963516.1">
    <property type="nucleotide sequence ID" value="NZ_RRAZ01000003.1"/>
</dbReference>
<evidence type="ECO:0000313" key="6">
    <source>
        <dbReference type="Proteomes" id="UP000282125"/>
    </source>
</evidence>
<dbReference type="AlphaFoldDB" id="A0A3P3DUT5"/>
<evidence type="ECO:0000256" key="4">
    <source>
        <dbReference type="PIRSR" id="PIRSR603782-2"/>
    </source>
</evidence>
<dbReference type="PANTHER" id="PTHR12151:SF25">
    <property type="entry name" value="LINALOOL DEHYDRATASE_ISOMERASE DOMAIN-CONTAINING PROTEIN"/>
    <property type="match status" value="1"/>
</dbReference>
<organism evidence="5 6">
    <name type="scientific">Falsigemmobacter faecalis</name>
    <dbReference type="NCBI Taxonomy" id="2488730"/>
    <lineage>
        <taxon>Bacteria</taxon>
        <taxon>Pseudomonadati</taxon>
        <taxon>Pseudomonadota</taxon>
        <taxon>Alphaproteobacteria</taxon>
        <taxon>Rhodobacterales</taxon>
        <taxon>Paracoccaceae</taxon>
        <taxon>Falsigemmobacter</taxon>
    </lineage>
</organism>
<keyword evidence="4" id="KW-1015">Disulfide bond</keyword>
<dbReference type="PANTHER" id="PTHR12151">
    <property type="entry name" value="ELECTRON TRANSPORT PROTIN SCO1/SENC FAMILY MEMBER"/>
    <property type="match status" value="1"/>
</dbReference>
<dbReference type="EMBL" id="RRAZ01000003">
    <property type="protein sequence ID" value="RRH77990.1"/>
    <property type="molecule type" value="Genomic_DNA"/>
</dbReference>
<dbReference type="InterPro" id="IPR036249">
    <property type="entry name" value="Thioredoxin-like_sf"/>
</dbReference>
<dbReference type="Pfam" id="PF02630">
    <property type="entry name" value="SCO1-SenC"/>
    <property type="match status" value="1"/>
</dbReference>